<reference evidence="1 2" key="1">
    <citation type="submission" date="2018-10" db="EMBL/GenBank/DDBJ databases">
        <title>A high-quality apple genome assembly.</title>
        <authorList>
            <person name="Hu J."/>
        </authorList>
    </citation>
    <scope>NUCLEOTIDE SEQUENCE [LARGE SCALE GENOMIC DNA]</scope>
    <source>
        <strain evidence="2">cv. HFTH1</strain>
        <tissue evidence="1">Young leaf</tissue>
    </source>
</reference>
<organism evidence="1 2">
    <name type="scientific">Malus domestica</name>
    <name type="common">Apple</name>
    <name type="synonym">Pyrus malus</name>
    <dbReference type="NCBI Taxonomy" id="3750"/>
    <lineage>
        <taxon>Eukaryota</taxon>
        <taxon>Viridiplantae</taxon>
        <taxon>Streptophyta</taxon>
        <taxon>Embryophyta</taxon>
        <taxon>Tracheophyta</taxon>
        <taxon>Spermatophyta</taxon>
        <taxon>Magnoliopsida</taxon>
        <taxon>eudicotyledons</taxon>
        <taxon>Gunneridae</taxon>
        <taxon>Pentapetalae</taxon>
        <taxon>rosids</taxon>
        <taxon>fabids</taxon>
        <taxon>Rosales</taxon>
        <taxon>Rosaceae</taxon>
        <taxon>Amygdaloideae</taxon>
        <taxon>Maleae</taxon>
        <taxon>Malus</taxon>
    </lineage>
</organism>
<dbReference type="Proteomes" id="UP000290289">
    <property type="component" value="Chromosome 13"/>
</dbReference>
<gene>
    <name evidence="1" type="ORF">DVH24_002302</name>
</gene>
<comment type="caution">
    <text evidence="1">The sequence shown here is derived from an EMBL/GenBank/DDBJ whole genome shotgun (WGS) entry which is preliminary data.</text>
</comment>
<protein>
    <submittedName>
        <fullName evidence="1">Uncharacterized protein</fullName>
    </submittedName>
</protein>
<evidence type="ECO:0000313" key="1">
    <source>
        <dbReference type="EMBL" id="RXH78784.1"/>
    </source>
</evidence>
<keyword evidence="2" id="KW-1185">Reference proteome</keyword>
<proteinExistence type="predicted"/>
<dbReference type="AlphaFoldDB" id="A0A498I9B4"/>
<name>A0A498I9B4_MALDO</name>
<evidence type="ECO:0000313" key="2">
    <source>
        <dbReference type="Proteomes" id="UP000290289"/>
    </source>
</evidence>
<accession>A0A498I9B4</accession>
<sequence>MDAHISAAIASFEASIRADLRAVMDSTLVDSCKAVDSKLAEICQELAMLCHDLAFATKGDATLINPDYKKIPRVGQPNRDHSAPCISSATPIDIVPPLLSSSPFQLGSSNKYAGFGSPTPISAINVTGDLQFGRE</sequence>
<dbReference type="EMBL" id="RDQH01000339">
    <property type="protein sequence ID" value="RXH78784.1"/>
    <property type="molecule type" value="Genomic_DNA"/>
</dbReference>